<dbReference type="BioCyc" id="AURANTIMONAS:SI859A1_01347-MONOMER"/>
<accession>Q1YIX3</accession>
<reference evidence="1 2" key="1">
    <citation type="journal article" date="2008" name="Appl. Environ. Microbiol.">
        <title>Genomic insights into Mn(II) oxidation by the marine alphaproteobacterium Aurantimonas sp. strain SI85-9A1.</title>
        <authorList>
            <person name="Dick G.J."/>
            <person name="Podell S."/>
            <person name="Johnson H.A."/>
            <person name="Rivera-Espinoza Y."/>
            <person name="Bernier-Latmani R."/>
            <person name="McCarthy J.K."/>
            <person name="Torpey J.W."/>
            <person name="Clement B.G."/>
            <person name="Gaasterland T."/>
            <person name="Tebo B.M."/>
        </authorList>
    </citation>
    <scope>NUCLEOTIDE SEQUENCE [LARGE SCALE GENOMIC DNA]</scope>
    <source>
        <strain evidence="1 2">SI85-9A1</strain>
    </source>
</reference>
<dbReference type="EMBL" id="AAPJ01000003">
    <property type="protein sequence ID" value="EAS49994.1"/>
    <property type="molecule type" value="Genomic_DNA"/>
</dbReference>
<comment type="caution">
    <text evidence="1">The sequence shown here is derived from an EMBL/GenBank/DDBJ whole genome shotgun (WGS) entry which is preliminary data.</text>
</comment>
<name>Q1YIX3_AURMS</name>
<keyword evidence="2" id="KW-1185">Reference proteome</keyword>
<evidence type="ECO:0000313" key="2">
    <source>
        <dbReference type="Proteomes" id="UP000000321"/>
    </source>
</evidence>
<dbReference type="Proteomes" id="UP000000321">
    <property type="component" value="Unassembled WGS sequence"/>
</dbReference>
<protein>
    <submittedName>
        <fullName evidence="1">Uncharacterized protein</fullName>
    </submittedName>
</protein>
<gene>
    <name evidence="1" type="ORF">SI859A1_01347</name>
</gene>
<dbReference type="AlphaFoldDB" id="Q1YIX3"/>
<proteinExistence type="predicted"/>
<sequence>MECADVTARLRNQTPGWRSLTMTETPPAEDDLTLLQRHWPHGHGADPDAVSAVAEAIYDGRRDWEIEFAGDRAAIRQDGKGGLESQGRIDRMLMKRWRNGERRIPEWMAAGLLRPPGIVRTRRQQDIERWLAELSAQDREARDFIAAEEARLHGRVAAQVARYVPSVVRDPVKRPNTRSRRWRCAPTLPRATRTAICFQRRGSRTHSFSRS</sequence>
<evidence type="ECO:0000313" key="1">
    <source>
        <dbReference type="EMBL" id="EAS49994.1"/>
    </source>
</evidence>
<organism evidence="1 2">
    <name type="scientific">Aurantimonas manganoxydans (strain ATCC BAA-1229 / DSM 21871 / SI85-9A1)</name>
    <dbReference type="NCBI Taxonomy" id="287752"/>
    <lineage>
        <taxon>Bacteria</taxon>
        <taxon>Pseudomonadati</taxon>
        <taxon>Pseudomonadota</taxon>
        <taxon>Alphaproteobacteria</taxon>
        <taxon>Hyphomicrobiales</taxon>
        <taxon>Aurantimonadaceae</taxon>
        <taxon>Aurantimonas</taxon>
    </lineage>
</organism>
<dbReference type="HOGENOM" id="CLU_1303732_0_0_5"/>